<dbReference type="AlphaFoldDB" id="A0A073IPM3"/>
<dbReference type="RefSeq" id="WP_051682787.1">
    <property type="nucleotide sequence ID" value="NZ_JAXDSK010000062.1"/>
</dbReference>
<dbReference type="EMBL" id="JMKI01000037">
    <property type="protein sequence ID" value="KEJ91699.1"/>
    <property type="molecule type" value="Genomic_DNA"/>
</dbReference>
<keyword evidence="3" id="KW-1185">Reference proteome</keyword>
<feature type="region of interest" description="Disordered" evidence="1">
    <location>
        <begin position="426"/>
        <end position="468"/>
    </location>
</feature>
<dbReference type="STRING" id="2754.EH55_06900"/>
<protein>
    <recommendedName>
        <fullName evidence="4">Portal protein</fullName>
    </recommendedName>
</protein>
<dbReference type="GeneID" id="90983989"/>
<sequence length="468" mass="52608">MLTNLDFLGNGRLWPPKSERKRLQRYRDNRLLFQGEHHEVFKEIWQRLFRVEWQLSVEIVLNWPKRLSTLWADLLIGERPSLSDSKDKENGSVYFEGLADKINLWKSAYIAAIDTSRYGDSVFKVRRDDKGNVKISVIPPEFWFPIVSPTDAKEITHHVIAWPSLKDYENPLNTDGTLHVEVHTPEAIGYREYKLPPHGGTLGAPIAESMEENTAGRMLIVHCPGLETSDTVYGMDDYDDLTSVMQELEVRFAQVAKVLDKHGDPKMYGPSSVLVKDEMTGKLKADVGDYWPVDDEESPPGYIVWNAQLEHSFTQIKGLMEQFYMLSETSPAVFGKIESGLAESGSALKRLFMAPLAKVNRVRMNFDPALREVLTIAAILDGKDENSIVPVIGWKDGLPDDEAEQVNMASTAVSAGISSKRSAMKRAFGLDDEQTDEEMRQIEAESKAEMLDSPDAPLDDGGDDNGDE</sequence>
<evidence type="ECO:0000313" key="3">
    <source>
        <dbReference type="Proteomes" id="UP000027665"/>
    </source>
</evidence>
<dbReference type="OrthoDB" id="2514584at2"/>
<comment type="caution">
    <text evidence="2">The sequence shown here is derived from an EMBL/GenBank/DDBJ whole genome shotgun (WGS) entry which is preliminary data.</text>
</comment>
<dbReference type="Proteomes" id="UP000027665">
    <property type="component" value="Unassembled WGS sequence"/>
</dbReference>
<evidence type="ECO:0000256" key="1">
    <source>
        <dbReference type="SAM" id="MobiDB-lite"/>
    </source>
</evidence>
<dbReference type="Pfam" id="PF05133">
    <property type="entry name" value="SPP1_portal"/>
    <property type="match status" value="1"/>
</dbReference>
<accession>A0A073IPM3</accession>
<dbReference type="eggNOG" id="ENOG502Z99R">
    <property type="taxonomic scope" value="Bacteria"/>
</dbReference>
<name>A0A073IPM3_9BACT</name>
<evidence type="ECO:0008006" key="4">
    <source>
        <dbReference type="Google" id="ProtNLM"/>
    </source>
</evidence>
<dbReference type="InterPro" id="IPR021145">
    <property type="entry name" value="Portal_protein_SPP1_Gp6-like"/>
</dbReference>
<proteinExistence type="predicted"/>
<reference evidence="2 3" key="1">
    <citation type="submission" date="2014-04" db="EMBL/GenBank/DDBJ databases">
        <title>Draft Genome Sequence of Synergistes jonesii.</title>
        <authorList>
            <person name="Coil D.A."/>
            <person name="Eisen J.A."/>
            <person name="Holland-Moritz H.E."/>
        </authorList>
    </citation>
    <scope>NUCLEOTIDE SEQUENCE [LARGE SCALE GENOMIC DNA]</scope>
    <source>
        <strain evidence="2 3">78-1</strain>
    </source>
</reference>
<gene>
    <name evidence="2" type="ORF">EH55_06900</name>
</gene>
<evidence type="ECO:0000313" key="2">
    <source>
        <dbReference type="EMBL" id="KEJ91699.1"/>
    </source>
</evidence>
<feature type="compositionally biased region" description="Acidic residues" evidence="1">
    <location>
        <begin position="457"/>
        <end position="468"/>
    </location>
</feature>
<organism evidence="2 3">
    <name type="scientific">Synergistes jonesii</name>
    <dbReference type="NCBI Taxonomy" id="2754"/>
    <lineage>
        <taxon>Bacteria</taxon>
        <taxon>Thermotogati</taxon>
        <taxon>Synergistota</taxon>
        <taxon>Synergistia</taxon>
        <taxon>Synergistales</taxon>
        <taxon>Synergistaceae</taxon>
        <taxon>Synergistes</taxon>
    </lineage>
</organism>
<feature type="compositionally biased region" description="Basic and acidic residues" evidence="1">
    <location>
        <begin position="437"/>
        <end position="450"/>
    </location>
</feature>